<evidence type="ECO:0000259" key="11">
    <source>
        <dbReference type="PROSITE" id="PS51643"/>
    </source>
</evidence>
<keyword evidence="7" id="KW-0347">Helicase</keyword>
<dbReference type="SUPFAM" id="SSF52540">
    <property type="entry name" value="P-loop containing nucleoside triphosphate hydrolases"/>
    <property type="match status" value="1"/>
</dbReference>
<reference evidence="12 13" key="1">
    <citation type="submission" date="2019-09" db="EMBL/GenBank/DDBJ databases">
        <title>NBRP : Genome information of microbial organism related human and environment.</title>
        <authorList>
            <person name="Hattori M."/>
            <person name="Oshima K."/>
            <person name="Inaba H."/>
            <person name="Suda W."/>
            <person name="Sakamoto M."/>
            <person name="Iino T."/>
            <person name="Kitahara M."/>
            <person name="Oshida Y."/>
            <person name="Iida T."/>
            <person name="Kudo T."/>
            <person name="Itoh T."/>
            <person name="Ohkuma M."/>
        </authorList>
    </citation>
    <scope>NUCLEOTIDE SEQUENCE [LARGE SCALE GENOMIC DNA]</scope>
    <source>
        <strain evidence="12 13">Q-1</strain>
    </source>
</reference>
<keyword evidence="12" id="KW-0255">Endonuclease</keyword>
<comment type="similarity">
    <text evidence="2">In the central section; belongs to the CRISPR-associated helicase Cas3 family.</text>
</comment>
<dbReference type="Pfam" id="PF18019">
    <property type="entry name" value="Cas3_HD"/>
    <property type="match status" value="1"/>
</dbReference>
<evidence type="ECO:0000256" key="2">
    <source>
        <dbReference type="ARBA" id="ARBA00009046"/>
    </source>
</evidence>
<dbReference type="InterPro" id="IPR038257">
    <property type="entry name" value="CRISPR-assoc_Cas3_HD_sf"/>
</dbReference>
<feature type="domain" description="HD Cas3-type" evidence="11">
    <location>
        <begin position="18"/>
        <end position="213"/>
    </location>
</feature>
<evidence type="ECO:0000256" key="9">
    <source>
        <dbReference type="ARBA" id="ARBA00023118"/>
    </source>
</evidence>
<dbReference type="InterPro" id="IPR006483">
    <property type="entry name" value="CRISPR-assoc_Cas3_HD"/>
</dbReference>
<dbReference type="NCBIfam" id="TIGR01587">
    <property type="entry name" value="cas3_core"/>
    <property type="match status" value="1"/>
</dbReference>
<dbReference type="GO" id="GO:0005524">
    <property type="term" value="F:ATP binding"/>
    <property type="evidence" value="ECO:0007669"/>
    <property type="project" value="UniProtKB-KW"/>
</dbReference>
<evidence type="ECO:0000256" key="1">
    <source>
        <dbReference type="ARBA" id="ARBA00006847"/>
    </source>
</evidence>
<dbReference type="RefSeq" id="WP_042088041.1">
    <property type="nucleotide sequence ID" value="NZ_BKCN01000032.1"/>
</dbReference>
<feature type="domain" description="Helicase ATP-binding" evidence="10">
    <location>
        <begin position="274"/>
        <end position="481"/>
    </location>
</feature>
<dbReference type="PROSITE" id="PS51192">
    <property type="entry name" value="HELICASE_ATP_BIND_1"/>
    <property type="match status" value="1"/>
</dbReference>
<keyword evidence="3" id="KW-0540">Nuclease</keyword>
<evidence type="ECO:0000256" key="5">
    <source>
        <dbReference type="ARBA" id="ARBA00022741"/>
    </source>
</evidence>
<evidence type="ECO:0000259" key="10">
    <source>
        <dbReference type="PROSITE" id="PS51192"/>
    </source>
</evidence>
<keyword evidence="9" id="KW-0051">Antiviral defense</keyword>
<evidence type="ECO:0000256" key="3">
    <source>
        <dbReference type="ARBA" id="ARBA00022722"/>
    </source>
</evidence>
<dbReference type="InterPro" id="IPR006474">
    <property type="entry name" value="Helicase_Cas3_CRISPR-ass_core"/>
</dbReference>
<dbReference type="Gene3D" id="3.40.50.300">
    <property type="entry name" value="P-loop containing nucleotide triphosphate hydrolases"/>
    <property type="match status" value="2"/>
</dbReference>
<dbReference type="InterPro" id="IPR014001">
    <property type="entry name" value="Helicase_ATP-bd"/>
</dbReference>
<dbReference type="InterPro" id="IPR054712">
    <property type="entry name" value="Cas3-like_dom"/>
</dbReference>
<accession>A0A5A7NBX9</accession>
<dbReference type="GO" id="GO:0003723">
    <property type="term" value="F:RNA binding"/>
    <property type="evidence" value="ECO:0007669"/>
    <property type="project" value="TreeGrafter"/>
</dbReference>
<evidence type="ECO:0000313" key="12">
    <source>
        <dbReference type="EMBL" id="GER05608.1"/>
    </source>
</evidence>
<dbReference type="NCBIfam" id="TIGR01596">
    <property type="entry name" value="cas3_HD"/>
    <property type="match status" value="1"/>
</dbReference>
<dbReference type="AlphaFoldDB" id="A0A5A7NBX9"/>
<dbReference type="InterPro" id="IPR027417">
    <property type="entry name" value="P-loop_NTPase"/>
</dbReference>
<proteinExistence type="inferred from homology"/>
<keyword evidence="13" id="KW-1185">Reference proteome</keyword>
<dbReference type="CDD" id="cd09641">
    <property type="entry name" value="Cas3''_I"/>
    <property type="match status" value="1"/>
</dbReference>
<dbReference type="GO" id="GO:0046872">
    <property type="term" value="F:metal ion binding"/>
    <property type="evidence" value="ECO:0007669"/>
    <property type="project" value="UniProtKB-KW"/>
</dbReference>
<comment type="similarity">
    <text evidence="1">In the N-terminal section; belongs to the CRISPR-associated nuclease Cas3-HD family.</text>
</comment>
<keyword evidence="4" id="KW-0479">Metal-binding</keyword>
<dbReference type="GO" id="GO:0016787">
    <property type="term" value="F:hydrolase activity"/>
    <property type="evidence" value="ECO:0007669"/>
    <property type="project" value="UniProtKB-KW"/>
</dbReference>
<dbReference type="Proteomes" id="UP000324996">
    <property type="component" value="Unassembled WGS sequence"/>
</dbReference>
<keyword evidence="6" id="KW-0378">Hydrolase</keyword>
<gene>
    <name evidence="12" type="ORF">JCM17846_32900</name>
</gene>
<dbReference type="GO" id="GO:0051607">
    <property type="term" value="P:defense response to virus"/>
    <property type="evidence" value="ECO:0007669"/>
    <property type="project" value="UniProtKB-KW"/>
</dbReference>
<evidence type="ECO:0000256" key="6">
    <source>
        <dbReference type="ARBA" id="ARBA00022801"/>
    </source>
</evidence>
<dbReference type="GO" id="GO:0003724">
    <property type="term" value="F:RNA helicase activity"/>
    <property type="evidence" value="ECO:0007669"/>
    <property type="project" value="TreeGrafter"/>
</dbReference>
<dbReference type="InterPro" id="IPR050547">
    <property type="entry name" value="DEAD_box_RNA_helicases"/>
</dbReference>
<keyword evidence="8" id="KW-0067">ATP-binding</keyword>
<evidence type="ECO:0000256" key="7">
    <source>
        <dbReference type="ARBA" id="ARBA00022806"/>
    </source>
</evidence>
<sequence>MQKPFPKAWGKYAFVSDDDQQWHPLIDHSADVAACCEALLRQPLINRRMATLAGLDELQPALIARLSVLAFLHDIGKANRGFQYKVLPCSKSPRAGHVRELYWLFNPLDALSSQAYEALRMGEIASWFGDAAGYALLIAAISHHGAPWKSDDEAGVRSWWCADDHYDPMQTLRDMGDHLAPWFPDAFQPCTSFEAPSAFQHAFAGLVMLADWLGSDRGLFPYSEPDDGDRMIFARKKAVQALHAIGLDHGVRPSSSLGFDDLFSFPPNALQKAVEQLELAPLLIMESETGSGKTEAALWYFKRLFEAGKVDGLYFALPTRAAATQLHDRVRKMVSRLFPPDHRPATVLAVPGYFKVDDIEGRPLPGFNVLWDDDPDKRNPRFWAAENPKRYLAARIAVGTIDQVLISSLMVKHAHLRSTALMRHLLVVDEVHASDPYMNRLLEAVLDHHLGAGGYALLMSATLGTAMKARLLGGARAEMPSPLDAIKTPYPLLTVRGSDSSQSVAIGGKPSQKTVNIELSPHMEEPEMVASRALAAARAGAKILVVRNTVNAAVATQQALESLCQNDPHPPLFRCENVVSLHHGRFAREDRKILDACVEKQIGRERPDGGLIIIGTQTLEQSLDIDADLLISDLCPMDILLQRLGRLHRHKRDHRPAGFETARAIILHPGERDLSPGQRGLGRYGLGGYVYPDLRAIEATLRLLEQHECLQIPAMNRELVERATHPALVDALADELGPVWKQHGQDLAGQISGKKNSATSVIIRLHEPFRETQFPGKEERITTRLGAQDRLVDWGEGITPPHGPFGAPAHHLVLPAYLCGGIAPDAIAAIEQADGTGVRFRLGGAHFTYDRWGLRKED</sequence>
<name>A0A5A7NBX9_9PROT</name>
<dbReference type="Gene3D" id="1.10.3210.30">
    <property type="match status" value="1"/>
</dbReference>
<protein>
    <submittedName>
        <fullName evidence="12">CRISPR-associated helicase/endonuclease Cas3</fullName>
    </submittedName>
</protein>
<dbReference type="PANTHER" id="PTHR47963:SF9">
    <property type="entry name" value="CRISPR-ASSOCIATED ENDONUCLEASE_HELICASE CAS3"/>
    <property type="match status" value="1"/>
</dbReference>
<dbReference type="PANTHER" id="PTHR47963">
    <property type="entry name" value="DEAD-BOX ATP-DEPENDENT RNA HELICASE 47, MITOCHONDRIAL"/>
    <property type="match status" value="1"/>
</dbReference>
<evidence type="ECO:0000256" key="4">
    <source>
        <dbReference type="ARBA" id="ARBA00022723"/>
    </source>
</evidence>
<keyword evidence="5" id="KW-0547">Nucleotide-binding</keyword>
<dbReference type="GO" id="GO:0004519">
    <property type="term" value="F:endonuclease activity"/>
    <property type="evidence" value="ECO:0007669"/>
    <property type="project" value="UniProtKB-KW"/>
</dbReference>
<evidence type="ECO:0000256" key="8">
    <source>
        <dbReference type="ARBA" id="ARBA00022840"/>
    </source>
</evidence>
<evidence type="ECO:0000313" key="13">
    <source>
        <dbReference type="Proteomes" id="UP000324996"/>
    </source>
</evidence>
<dbReference type="EMBL" id="BKCN01000032">
    <property type="protein sequence ID" value="GER05608.1"/>
    <property type="molecule type" value="Genomic_DNA"/>
</dbReference>
<dbReference type="PROSITE" id="PS51643">
    <property type="entry name" value="HD_CAS3"/>
    <property type="match status" value="1"/>
</dbReference>
<organism evidence="12 13">
    <name type="scientific">Iodidimonas nitroreducens</name>
    <dbReference type="NCBI Taxonomy" id="1236968"/>
    <lineage>
        <taxon>Bacteria</taxon>
        <taxon>Pseudomonadati</taxon>
        <taxon>Pseudomonadota</taxon>
        <taxon>Alphaproteobacteria</taxon>
        <taxon>Iodidimonadales</taxon>
        <taxon>Iodidimonadaceae</taxon>
        <taxon>Iodidimonas</taxon>
    </lineage>
</organism>
<dbReference type="SMART" id="SM00487">
    <property type="entry name" value="DEXDc"/>
    <property type="match status" value="1"/>
</dbReference>
<comment type="caution">
    <text evidence="12">The sequence shown here is derived from an EMBL/GenBank/DDBJ whole genome shotgun (WGS) entry which is preliminary data.</text>
</comment>
<dbReference type="Pfam" id="PF22590">
    <property type="entry name" value="Cas3-like_C_2"/>
    <property type="match status" value="1"/>
</dbReference>